<keyword evidence="7 9" id="KW-0234">DNA repair</keyword>
<keyword evidence="5 9" id="KW-0067">ATP-binding</keyword>
<feature type="domain" description="DNA helicase Pif1-like 2B" evidence="13">
    <location>
        <begin position="1314"/>
        <end position="1345"/>
    </location>
</feature>
<keyword evidence="4 9" id="KW-0347">Helicase</keyword>
<dbReference type="Pfam" id="PF21530">
    <property type="entry name" value="Pif1_2B_dom"/>
    <property type="match status" value="1"/>
</dbReference>
<evidence type="ECO:0000259" key="11">
    <source>
        <dbReference type="Pfam" id="PF05970"/>
    </source>
</evidence>
<keyword evidence="1 9" id="KW-0547">Nucleotide-binding</keyword>
<sequence>MPVEFGLESLDRQVDIMIAATTIKQVTGDLQVVDWNVFAKKWPHLEDIQFPKFGKRTKIDLLIGIDQVDLHFSLRDICGKPGDPIARRTPLGWTCIGGPLELEGTSSHANFARVYFSHQKDVMEELNQSLRQFWEVENLGAVPPKQLELKPDEVSAMTTAMQLPRLMDDDSLVKVKLKRKLQYKGHHLFQTVNPHRIHSALSILKTINPHYENISIEDENPVHFQEPLQSSTESTSEPVVNRITSTKNVITNCPVTSVTITEDTETNTGDLSLVENVQTCHSGNEIEQNSQNLDTVPSQDLSDIQNGNQQGESNLSQTSAPLYTCLQPTDIAQIVAEHVDDTVLCVAPGEGQQFLSIFNSEGPAFTTLFPDGKNTFKEQRMVKISPKRYFKARLLSYDTRFAQNPEYIFFAQYTTDLHEILSSISIAMRKGSKRTSAGRIITSSMFQNKESIHQILSKDDGYYFMKKIRGTPAYWECSMRDLFAMVRQLGIPTWFCSFSAADRRWTVIDEAILQQGKAIPKNIDWATHCQIIASNPVTATRMFEHRVQAFIKDVILSPAQPIGHVIDYFYRVEFQQRGWPHIHCLFWVKDAPLYGNSNTDEIVAFIDKYVSCKMPSAATEPKLHEKLLHVHMHSKNHSRSCRKGNTTCRFNFPRLPSKTTFISKPAVDADSVNNPTPGYSNAVKKLWDSFHHDTDHSLTIDEAFQRAGITQQQLQDCVTANTQKETIWLRREPSDIWVNNYNPILLMAWDANMDIQFVLDAYSCIMYIVSYISKAEREMGELLKTAQQEAREGNLNAMDEQRKLGSLYLHHREVSVMESVYRVTGMHMKQCSRQAIFIPTDPDSQRLSLPLQQLQNKQEDTDEIWMPNMIDKYLGRPKELANICLATFASEYRYIGQQINATDSISLTTGLGTIKKRLNKPAIIRYPKVKIQKDREKYYSTILRLYLPFTVEEFKPSTYDTFESYFLQGSYNGKFVREIVAANMQKYEPLAKELDNLWENLQENPYQENSWANLAPQTEMERIQHTQEMSTEEYIPPECSEIISELQQPTFSSNGMVGEFALERMDSSVLQSEITSMLRTLNNEQRQLFNHMQQWSKHIVNDNDTKAPYIFLTGGAGTGKSQLIKCITHELRKCFSKIAESPDITVLLVAYTGTAAFNIHGQTIHSAFNIFNPTKHYKPLREEHLNTLCAKYRSLQLVIIDEISMVDHNMLLYIHGRLQQIKRSDTMHIFGNVGILAVGDFYQIQPVFGKPLYRKDHGAFADLWIVDAHNIKMLHSLQSRVEFIEAVDIIGAANATLKKLLKPTPNAKSTLPVELNIAIGARVMLTTNLDVADGLVNGVTGKVTGIFQAGMAYVALSRVVTLGGLYLTDFDSNLIYCNAEMQKISGIINNSDPKKPYHPPLKVVLATRSDHIFYKKGTTDKEMMYVALCDTTGHLKATLYEPSKLDNITNGSTIIIRNYMVRDDKTIAITSQSQIFKSSQLQVPENLLSQAISSVQPPTPPPIPIKEVHTSPVKTLTSVSGVIAQKTERPAEDISEEIIAYIEDENGMIHLLLASNEMLSTNIELLKTTFNIEDDNWQPVLEAFIPVKANMTVKEGEITRINIQSVANMDNP</sequence>
<dbReference type="InterPro" id="IPR027417">
    <property type="entry name" value="P-loop_NTPase"/>
</dbReference>
<evidence type="ECO:0000256" key="9">
    <source>
        <dbReference type="RuleBase" id="RU363044"/>
    </source>
</evidence>
<evidence type="ECO:0000256" key="1">
    <source>
        <dbReference type="ARBA" id="ARBA00022741"/>
    </source>
</evidence>
<comment type="similarity">
    <text evidence="9">Belongs to the helicase family.</text>
</comment>
<dbReference type="PANTHER" id="PTHR47642:SF5">
    <property type="entry name" value="ATP-DEPENDENT DNA HELICASE"/>
    <property type="match status" value="1"/>
</dbReference>
<dbReference type="InterPro" id="IPR049163">
    <property type="entry name" value="Pif1-like_2B_dom"/>
</dbReference>
<dbReference type="InterPro" id="IPR051055">
    <property type="entry name" value="PIF1_helicase"/>
</dbReference>
<evidence type="ECO:0000259" key="13">
    <source>
        <dbReference type="Pfam" id="PF21530"/>
    </source>
</evidence>
<name>A0A9Q1CPH5_HOLLE</name>
<comment type="catalytic activity">
    <reaction evidence="9">
        <text>ATP + H2O = ADP + phosphate + H(+)</text>
        <dbReference type="Rhea" id="RHEA:13065"/>
        <dbReference type="ChEBI" id="CHEBI:15377"/>
        <dbReference type="ChEBI" id="CHEBI:15378"/>
        <dbReference type="ChEBI" id="CHEBI:30616"/>
        <dbReference type="ChEBI" id="CHEBI:43474"/>
        <dbReference type="ChEBI" id="CHEBI:456216"/>
        <dbReference type="EC" id="5.6.2.3"/>
    </reaction>
</comment>
<dbReference type="Pfam" id="PF05970">
    <property type="entry name" value="PIF1"/>
    <property type="match status" value="1"/>
</dbReference>
<evidence type="ECO:0000256" key="10">
    <source>
        <dbReference type="SAM" id="MobiDB-lite"/>
    </source>
</evidence>
<dbReference type="Gene3D" id="3.40.50.300">
    <property type="entry name" value="P-loop containing nucleotide triphosphate hydrolases"/>
    <property type="match status" value="1"/>
</dbReference>
<feature type="domain" description="DNA helicase Pif1-like DEAD-box helicase" evidence="11">
    <location>
        <begin position="1081"/>
        <end position="1251"/>
    </location>
</feature>
<dbReference type="GO" id="GO:0006281">
    <property type="term" value="P:DNA repair"/>
    <property type="evidence" value="ECO:0007669"/>
    <property type="project" value="UniProtKB-KW"/>
</dbReference>
<keyword evidence="9" id="KW-0233">DNA recombination</keyword>
<comment type="cofactor">
    <cofactor evidence="9">
        <name>Mg(2+)</name>
        <dbReference type="ChEBI" id="CHEBI:18420"/>
    </cofactor>
</comment>
<evidence type="ECO:0000259" key="12">
    <source>
        <dbReference type="Pfam" id="PF14214"/>
    </source>
</evidence>
<dbReference type="PANTHER" id="PTHR47642">
    <property type="entry name" value="ATP-DEPENDENT DNA HELICASE"/>
    <property type="match status" value="1"/>
</dbReference>
<keyword evidence="8" id="KW-0413">Isomerase</keyword>
<evidence type="ECO:0000313" key="15">
    <source>
        <dbReference type="Proteomes" id="UP001152320"/>
    </source>
</evidence>
<dbReference type="GO" id="GO:0005524">
    <property type="term" value="F:ATP binding"/>
    <property type="evidence" value="ECO:0007669"/>
    <property type="project" value="UniProtKB-KW"/>
</dbReference>
<evidence type="ECO:0000313" key="14">
    <source>
        <dbReference type="EMBL" id="KAJ8048685.1"/>
    </source>
</evidence>
<evidence type="ECO:0000256" key="2">
    <source>
        <dbReference type="ARBA" id="ARBA00022763"/>
    </source>
</evidence>
<feature type="region of interest" description="Disordered" evidence="10">
    <location>
        <begin position="285"/>
        <end position="315"/>
    </location>
</feature>
<evidence type="ECO:0000256" key="7">
    <source>
        <dbReference type="ARBA" id="ARBA00023204"/>
    </source>
</evidence>
<keyword evidence="2 9" id="KW-0227">DNA damage</keyword>
<organism evidence="14 15">
    <name type="scientific">Holothuria leucospilota</name>
    <name type="common">Black long sea cucumber</name>
    <name type="synonym">Mertensiothuria leucospilota</name>
    <dbReference type="NCBI Taxonomy" id="206669"/>
    <lineage>
        <taxon>Eukaryota</taxon>
        <taxon>Metazoa</taxon>
        <taxon>Echinodermata</taxon>
        <taxon>Eleutherozoa</taxon>
        <taxon>Echinozoa</taxon>
        <taxon>Holothuroidea</taxon>
        <taxon>Aspidochirotacea</taxon>
        <taxon>Aspidochirotida</taxon>
        <taxon>Holothuriidae</taxon>
        <taxon>Holothuria</taxon>
    </lineage>
</organism>
<keyword evidence="3 9" id="KW-0378">Hydrolase</keyword>
<gene>
    <name evidence="14" type="ORF">HOLleu_01094</name>
</gene>
<comment type="caution">
    <text evidence="14">The sequence shown here is derived from an EMBL/GenBank/DDBJ whole genome shotgun (WGS) entry which is preliminary data.</text>
</comment>
<dbReference type="EC" id="5.6.2.3" evidence="9"/>
<feature type="domain" description="Helitron helicase-like" evidence="12">
    <location>
        <begin position="390"/>
        <end position="585"/>
    </location>
</feature>
<dbReference type="GO" id="GO:0016787">
    <property type="term" value="F:hydrolase activity"/>
    <property type="evidence" value="ECO:0007669"/>
    <property type="project" value="UniProtKB-KW"/>
</dbReference>
<dbReference type="EMBL" id="JAIZAY010000001">
    <property type="protein sequence ID" value="KAJ8048685.1"/>
    <property type="molecule type" value="Genomic_DNA"/>
</dbReference>
<proteinExistence type="inferred from homology"/>
<accession>A0A9Q1CPH5</accession>
<dbReference type="OrthoDB" id="4917215at2759"/>
<dbReference type="Pfam" id="PF14214">
    <property type="entry name" value="Helitron_like_N"/>
    <property type="match status" value="1"/>
</dbReference>
<keyword evidence="6" id="KW-0238">DNA-binding</keyword>
<evidence type="ECO:0000256" key="6">
    <source>
        <dbReference type="ARBA" id="ARBA00023125"/>
    </source>
</evidence>
<dbReference type="GO" id="GO:0000723">
    <property type="term" value="P:telomere maintenance"/>
    <property type="evidence" value="ECO:0007669"/>
    <property type="project" value="InterPro"/>
</dbReference>
<dbReference type="SUPFAM" id="SSF52540">
    <property type="entry name" value="P-loop containing nucleoside triphosphate hydrolases"/>
    <property type="match status" value="2"/>
</dbReference>
<protein>
    <recommendedName>
        <fullName evidence="9">ATP-dependent DNA helicase</fullName>
        <ecNumber evidence="9">5.6.2.3</ecNumber>
    </recommendedName>
</protein>
<evidence type="ECO:0000256" key="8">
    <source>
        <dbReference type="ARBA" id="ARBA00023235"/>
    </source>
</evidence>
<evidence type="ECO:0000256" key="5">
    <source>
        <dbReference type="ARBA" id="ARBA00022840"/>
    </source>
</evidence>
<keyword evidence="15" id="KW-1185">Reference proteome</keyword>
<dbReference type="GO" id="GO:0043139">
    <property type="term" value="F:5'-3' DNA helicase activity"/>
    <property type="evidence" value="ECO:0007669"/>
    <property type="project" value="UniProtKB-EC"/>
</dbReference>
<dbReference type="InterPro" id="IPR025476">
    <property type="entry name" value="Helitron_helicase-like"/>
</dbReference>
<dbReference type="InterPro" id="IPR010285">
    <property type="entry name" value="DNA_helicase_pif1-like_DEAD"/>
</dbReference>
<dbReference type="GO" id="GO:0006310">
    <property type="term" value="P:DNA recombination"/>
    <property type="evidence" value="ECO:0007669"/>
    <property type="project" value="UniProtKB-KW"/>
</dbReference>
<evidence type="ECO:0000256" key="4">
    <source>
        <dbReference type="ARBA" id="ARBA00022806"/>
    </source>
</evidence>
<evidence type="ECO:0000256" key="3">
    <source>
        <dbReference type="ARBA" id="ARBA00022801"/>
    </source>
</evidence>
<dbReference type="Proteomes" id="UP001152320">
    <property type="component" value="Chromosome 1"/>
</dbReference>
<reference evidence="14" key="1">
    <citation type="submission" date="2021-10" db="EMBL/GenBank/DDBJ databases">
        <title>Tropical sea cucumber genome reveals ecological adaptation and Cuvierian tubules defense mechanism.</title>
        <authorList>
            <person name="Chen T."/>
        </authorList>
    </citation>
    <scope>NUCLEOTIDE SEQUENCE</scope>
    <source>
        <strain evidence="14">Nanhai2018</strain>
        <tissue evidence="14">Muscle</tissue>
    </source>
</reference>